<dbReference type="Proteomes" id="UP000186817">
    <property type="component" value="Unassembled WGS sequence"/>
</dbReference>
<feature type="region of interest" description="Disordered" evidence="1">
    <location>
        <begin position="77"/>
        <end position="96"/>
    </location>
</feature>
<feature type="compositionally biased region" description="Basic and acidic residues" evidence="1">
    <location>
        <begin position="208"/>
        <end position="252"/>
    </location>
</feature>
<accession>A0A1Q9BUV0</accession>
<keyword evidence="3" id="KW-1185">Reference proteome</keyword>
<feature type="compositionally biased region" description="Basic and acidic residues" evidence="1">
    <location>
        <begin position="431"/>
        <end position="456"/>
    </location>
</feature>
<sequence length="467" mass="53924">MVYEHNDEELPEPDLEPGEIWEDSEYGSDQEQDLFGDEDSGPPNLSEEEIRDLDRKAMVTEIDRLIAMQAVQRTALSEIEREEKTEGEREEKESSGTKWLTTKFVFDWRFRERNSILVVHVDDIQAAGKSKHLEPVLNKIGETYELKVEGPFLTDQESQQVDNTNNLDQEEKRKKREEEKAAKEEKERKEKEAKERIEKAAAEAAAAEEERQKQKARDTLEKAAEENERREAEAAAEEEKKRKAAAAEEEKKRKAAAAAEERKKMEEAEAEKRKEQKEKKRIEELEKELAELRRETRSEAGSTRGETRSKTGSTKGEEGKTERQEPASSSDEDPELKGMGPPSPDKFMRGTPKFDADKDRNLYVVFPFDGNDYQWKWNQDTHFWYYFDLQERQWHRQEGKDAKGAQVCMTQESRWKQMKGKMKGKGRGKNTGKEESEASAKDSPEYDYIEAGRQEAEGGGSSSTDFQ</sequence>
<feature type="compositionally biased region" description="Basic and acidic residues" evidence="1">
    <location>
        <begin position="78"/>
        <end position="95"/>
    </location>
</feature>
<dbReference type="EMBL" id="LSRX01003654">
    <property type="protein sequence ID" value="OLP74483.1"/>
    <property type="molecule type" value="Genomic_DNA"/>
</dbReference>
<reference evidence="2 3" key="1">
    <citation type="submission" date="2016-02" db="EMBL/GenBank/DDBJ databases">
        <title>Genome analysis of coral dinoflagellate symbionts highlights evolutionary adaptations to a symbiotic lifestyle.</title>
        <authorList>
            <person name="Aranda M."/>
            <person name="Li Y."/>
            <person name="Liew Y.J."/>
            <person name="Baumgarten S."/>
            <person name="Simakov O."/>
            <person name="Wilson M."/>
            <person name="Piel J."/>
            <person name="Ashoor H."/>
            <person name="Bougouffa S."/>
            <person name="Bajic V.B."/>
            <person name="Ryu T."/>
            <person name="Ravasi T."/>
            <person name="Bayer T."/>
            <person name="Micklem G."/>
            <person name="Kim H."/>
            <person name="Bhak J."/>
            <person name="Lajeunesse T.C."/>
            <person name="Voolstra C.R."/>
        </authorList>
    </citation>
    <scope>NUCLEOTIDE SEQUENCE [LARGE SCALE GENOMIC DNA]</scope>
    <source>
        <strain evidence="2 3">CCMP2467</strain>
    </source>
</reference>
<evidence type="ECO:0000313" key="3">
    <source>
        <dbReference type="Proteomes" id="UP000186817"/>
    </source>
</evidence>
<feature type="region of interest" description="Disordered" evidence="1">
    <location>
        <begin position="413"/>
        <end position="467"/>
    </location>
</feature>
<feature type="compositionally biased region" description="Basic and acidic residues" evidence="1">
    <location>
        <begin position="169"/>
        <end position="201"/>
    </location>
</feature>
<feature type="compositionally biased region" description="Acidic residues" evidence="1">
    <location>
        <begin position="1"/>
        <end position="51"/>
    </location>
</feature>
<feature type="compositionally biased region" description="Basic and acidic residues" evidence="1">
    <location>
        <begin position="259"/>
        <end position="298"/>
    </location>
</feature>
<feature type="region of interest" description="Disordered" evidence="1">
    <location>
        <begin position="1"/>
        <end position="52"/>
    </location>
</feature>
<proteinExistence type="predicted"/>
<dbReference type="OrthoDB" id="10682493at2759"/>
<dbReference type="AlphaFoldDB" id="A0A1Q9BUV0"/>
<feature type="compositionally biased region" description="Basic and acidic residues" evidence="1">
    <location>
        <begin position="305"/>
        <end position="325"/>
    </location>
</feature>
<organism evidence="2 3">
    <name type="scientific">Symbiodinium microadriaticum</name>
    <name type="common">Dinoflagellate</name>
    <name type="synonym">Zooxanthella microadriatica</name>
    <dbReference type="NCBI Taxonomy" id="2951"/>
    <lineage>
        <taxon>Eukaryota</taxon>
        <taxon>Sar</taxon>
        <taxon>Alveolata</taxon>
        <taxon>Dinophyceae</taxon>
        <taxon>Suessiales</taxon>
        <taxon>Symbiodiniaceae</taxon>
        <taxon>Symbiodinium</taxon>
    </lineage>
</organism>
<comment type="caution">
    <text evidence="2">The sequence shown here is derived from an EMBL/GenBank/DDBJ whole genome shotgun (WGS) entry which is preliminary data.</text>
</comment>
<feature type="compositionally biased region" description="Basic residues" evidence="1">
    <location>
        <begin position="416"/>
        <end position="430"/>
    </location>
</feature>
<feature type="region of interest" description="Disordered" evidence="1">
    <location>
        <begin position="150"/>
        <end position="354"/>
    </location>
</feature>
<evidence type="ECO:0000256" key="1">
    <source>
        <dbReference type="SAM" id="MobiDB-lite"/>
    </source>
</evidence>
<name>A0A1Q9BUV0_SYMMI</name>
<gene>
    <name evidence="2" type="ORF">AK812_SmicGene45957</name>
</gene>
<protein>
    <submittedName>
        <fullName evidence="2">Reticulocyte-binding protein 2-like a</fullName>
    </submittedName>
</protein>
<evidence type="ECO:0000313" key="2">
    <source>
        <dbReference type="EMBL" id="OLP74483.1"/>
    </source>
</evidence>
<feature type="compositionally biased region" description="Polar residues" evidence="1">
    <location>
        <begin position="155"/>
        <end position="167"/>
    </location>
</feature>